<name>A0A3B1JAY1_ASTMX</name>
<reference evidence="6" key="2">
    <citation type="journal article" date="2014" name="Nat. Commun.">
        <title>The cavefish genome reveals candidate genes for eye loss.</title>
        <authorList>
            <person name="McGaugh S.E."/>
            <person name="Gross J.B."/>
            <person name="Aken B."/>
            <person name="Blin M."/>
            <person name="Borowsky R."/>
            <person name="Chalopin D."/>
            <person name="Hinaux H."/>
            <person name="Jeffery W.R."/>
            <person name="Keene A."/>
            <person name="Ma L."/>
            <person name="Minx P."/>
            <person name="Murphy D."/>
            <person name="O'Quin K.E."/>
            <person name="Retaux S."/>
            <person name="Rohner N."/>
            <person name="Searle S.M."/>
            <person name="Stahl B.A."/>
            <person name="Tabin C."/>
            <person name="Volff J.N."/>
            <person name="Yoshizawa M."/>
            <person name="Warren W.C."/>
        </authorList>
    </citation>
    <scope>NUCLEOTIDE SEQUENCE [LARGE SCALE GENOMIC DNA]</scope>
    <source>
        <strain evidence="6">female</strain>
    </source>
</reference>
<dbReference type="Gene3D" id="3.40.50.300">
    <property type="entry name" value="P-loop containing nucleotide triphosphate hydrolases"/>
    <property type="match status" value="1"/>
</dbReference>
<evidence type="ECO:0000256" key="1">
    <source>
        <dbReference type="ARBA" id="ARBA00008535"/>
    </source>
</evidence>
<keyword evidence="6" id="KW-1185">Reference proteome</keyword>
<dbReference type="Pfam" id="PF04548">
    <property type="entry name" value="AIG1"/>
    <property type="match status" value="1"/>
</dbReference>
<comment type="similarity">
    <text evidence="1">Belongs to the TRAFAC class TrmE-Era-EngA-EngB-Septin-like GTPase superfamily. AIG1/Toc34/Toc159-like paraseptin GTPase family. IAN subfamily.</text>
</comment>
<evidence type="ECO:0000313" key="5">
    <source>
        <dbReference type="Ensembl" id="ENSAMXP00000039020.1"/>
    </source>
</evidence>
<dbReference type="SUPFAM" id="SSF52540">
    <property type="entry name" value="P-loop containing nucleoside triphosphate hydrolases"/>
    <property type="match status" value="1"/>
</dbReference>
<dbReference type="InterPro" id="IPR027417">
    <property type="entry name" value="P-loop_NTPase"/>
</dbReference>
<dbReference type="PANTHER" id="PTHR32046">
    <property type="entry name" value="G DOMAIN-CONTAINING PROTEIN"/>
    <property type="match status" value="1"/>
</dbReference>
<sequence length="511" mass="59408">MGQDTTPPEGTTQFREGLVTRYIPNSKTQVMVNGLKREVIGESGTRKPHKTILMVGATGTGKSTLINAMVNYMLGVEFSDRIWCEIIETKENQTDSHTKTVTVYDVHAEENPFSLTVIDTPGYGGIEGIKEDLKITQSLYELFKSKDGIHEIDVACLVVSASTTRLTNTQRYVFDAILSLFGKDMEKNITVLITRSPKKPINAIKAIKEANIKCAKETDGEPVYFRFDYSYCEAMNENFGDEEYEEEYKESWNLSQKNMMSFFAHLTNRTIQNVSLRVTETVANYRKKLMESITHVKEQIEEKEKQKTELEQAKTALEQHEKEKKDSNDFEYDVDESYKEKVPIESKWWHLSKEATCCSVCKENCHYPGCWWARNLWWCSVMSDGKCTVCTRRCDYTEHVKEGKMYELRTWKVKKTYEDLKKKYEKELGEKMSLINKLETEIEEKEGEKNRLLEECYDCTMRLEALFNFMHCVYLCHLDFLIEKMKEIGKTERVMTLEEIKKKSEAENKGS</sequence>
<dbReference type="Bgee" id="ENSAMXG00000039672">
    <property type="expression patterns" value="Expressed in pharyngeal gill and 2 other cell types or tissues"/>
</dbReference>
<evidence type="ECO:0000313" key="6">
    <source>
        <dbReference type="Proteomes" id="UP000018467"/>
    </source>
</evidence>
<dbReference type="Proteomes" id="UP000018467">
    <property type="component" value="Unassembled WGS sequence"/>
</dbReference>
<dbReference type="CDD" id="cd00882">
    <property type="entry name" value="Ras_like_GTPase"/>
    <property type="match status" value="1"/>
</dbReference>
<dbReference type="PANTHER" id="PTHR32046:SF11">
    <property type="entry name" value="IMMUNE-ASSOCIATED NUCLEOTIDE-BINDING PROTEIN 10-LIKE"/>
    <property type="match status" value="1"/>
</dbReference>
<feature type="coiled-coil region" evidence="3">
    <location>
        <begin position="417"/>
        <end position="455"/>
    </location>
</feature>
<keyword evidence="3" id="KW-0175">Coiled coil</keyword>
<evidence type="ECO:0000256" key="3">
    <source>
        <dbReference type="SAM" id="Coils"/>
    </source>
</evidence>
<reference evidence="5" key="3">
    <citation type="submission" date="2025-08" db="UniProtKB">
        <authorList>
            <consortium name="Ensembl"/>
        </authorList>
    </citation>
    <scope>IDENTIFICATION</scope>
</reference>
<dbReference type="GO" id="GO:0005525">
    <property type="term" value="F:GTP binding"/>
    <property type="evidence" value="ECO:0007669"/>
    <property type="project" value="InterPro"/>
</dbReference>
<protein>
    <recommendedName>
        <fullName evidence="4">AIG1-type G domain-containing protein</fullName>
    </recommendedName>
</protein>
<accession>A0A3B1JAY1</accession>
<reference evidence="5" key="4">
    <citation type="submission" date="2025-09" db="UniProtKB">
        <authorList>
            <consortium name="Ensembl"/>
        </authorList>
    </citation>
    <scope>IDENTIFICATION</scope>
</reference>
<dbReference type="GeneTree" id="ENSGT00500000044904"/>
<dbReference type="AlphaFoldDB" id="A0A3B1JAY1"/>
<feature type="domain" description="AIG1-type G" evidence="4">
    <location>
        <begin position="50"/>
        <end position="196"/>
    </location>
</feature>
<keyword evidence="2" id="KW-0547">Nucleotide-binding</keyword>
<feature type="coiled-coil region" evidence="3">
    <location>
        <begin position="286"/>
        <end position="330"/>
    </location>
</feature>
<reference evidence="6" key="1">
    <citation type="submission" date="2013-03" db="EMBL/GenBank/DDBJ databases">
        <authorList>
            <person name="Jeffery W."/>
            <person name="Warren W."/>
            <person name="Wilson R.K."/>
        </authorList>
    </citation>
    <scope>NUCLEOTIDE SEQUENCE</scope>
    <source>
        <strain evidence="6">female</strain>
    </source>
</reference>
<evidence type="ECO:0000256" key="2">
    <source>
        <dbReference type="ARBA" id="ARBA00022741"/>
    </source>
</evidence>
<proteinExistence type="inferred from homology"/>
<dbReference type="STRING" id="7994.ENSAMXP00000039020"/>
<organism evidence="5 6">
    <name type="scientific">Astyanax mexicanus</name>
    <name type="common">Blind cave fish</name>
    <name type="synonym">Astyanax fasciatus mexicanus</name>
    <dbReference type="NCBI Taxonomy" id="7994"/>
    <lineage>
        <taxon>Eukaryota</taxon>
        <taxon>Metazoa</taxon>
        <taxon>Chordata</taxon>
        <taxon>Craniata</taxon>
        <taxon>Vertebrata</taxon>
        <taxon>Euteleostomi</taxon>
        <taxon>Actinopterygii</taxon>
        <taxon>Neopterygii</taxon>
        <taxon>Teleostei</taxon>
        <taxon>Ostariophysi</taxon>
        <taxon>Characiformes</taxon>
        <taxon>Characoidei</taxon>
        <taxon>Acestrorhamphidae</taxon>
        <taxon>Acestrorhamphinae</taxon>
        <taxon>Astyanax</taxon>
    </lineage>
</organism>
<evidence type="ECO:0000259" key="4">
    <source>
        <dbReference type="Pfam" id="PF04548"/>
    </source>
</evidence>
<dbReference type="Ensembl" id="ENSAMXT00000033298.1">
    <property type="protein sequence ID" value="ENSAMXP00000039020.1"/>
    <property type="gene ID" value="ENSAMXG00000039672.1"/>
</dbReference>
<dbReference type="InterPro" id="IPR006703">
    <property type="entry name" value="G_AIG1"/>
</dbReference>
<dbReference type="InParanoid" id="A0A3B1JAY1"/>